<dbReference type="EMBL" id="UYRV01006017">
    <property type="protein sequence ID" value="VDK53253.1"/>
    <property type="molecule type" value="Genomic_DNA"/>
</dbReference>
<proteinExistence type="predicted"/>
<protein>
    <submittedName>
        <fullName evidence="1">Uncharacterized protein</fullName>
    </submittedName>
</protein>
<evidence type="ECO:0000313" key="1">
    <source>
        <dbReference type="EMBL" id="VDK53253.1"/>
    </source>
</evidence>
<accession>A0A3P6RBV9</accession>
<dbReference type="Proteomes" id="UP000271889">
    <property type="component" value="Unassembled WGS sequence"/>
</dbReference>
<sequence length="145" mass="16886">MYGEGLEGRGVGVQLADYEVKTAMGNGGTWSANDQRDKQFLPFQLFFKFFLTYFFPNTVIDASFQDNQNPGANTFVLDGYPMRSSKPEQFSPPKFLRFSIHKAVISAHTLSYKRGHYIEYKKHFQQLVEIALEAKKYKRRRRAER</sequence>
<keyword evidence="2" id="KW-1185">Reference proteome</keyword>
<reference evidence="1 2" key="1">
    <citation type="submission" date="2018-11" db="EMBL/GenBank/DDBJ databases">
        <authorList>
            <consortium name="Pathogen Informatics"/>
        </authorList>
    </citation>
    <scope>NUCLEOTIDE SEQUENCE [LARGE SCALE GENOMIC DNA]</scope>
</reference>
<name>A0A3P6RBV9_CYLGO</name>
<organism evidence="1 2">
    <name type="scientific">Cylicostephanus goldi</name>
    <name type="common">Nematode worm</name>
    <dbReference type="NCBI Taxonomy" id="71465"/>
    <lineage>
        <taxon>Eukaryota</taxon>
        <taxon>Metazoa</taxon>
        <taxon>Ecdysozoa</taxon>
        <taxon>Nematoda</taxon>
        <taxon>Chromadorea</taxon>
        <taxon>Rhabditida</taxon>
        <taxon>Rhabditina</taxon>
        <taxon>Rhabditomorpha</taxon>
        <taxon>Strongyloidea</taxon>
        <taxon>Strongylidae</taxon>
        <taxon>Cylicostephanus</taxon>
    </lineage>
</organism>
<feature type="non-terminal residue" evidence="1">
    <location>
        <position position="145"/>
    </location>
</feature>
<evidence type="ECO:0000313" key="2">
    <source>
        <dbReference type="Proteomes" id="UP000271889"/>
    </source>
</evidence>
<dbReference type="AlphaFoldDB" id="A0A3P6RBV9"/>
<gene>
    <name evidence="1" type="ORF">CGOC_LOCUS2626</name>
</gene>